<gene>
    <name evidence="10" type="ORF">E5163_10135</name>
</gene>
<comment type="similarity">
    <text evidence="1 8">Belongs to the cytochrome P450 family.</text>
</comment>
<dbReference type="InterPro" id="IPR001128">
    <property type="entry name" value="Cyt_P450"/>
</dbReference>
<comment type="cofactor">
    <cofactor evidence="7">
        <name>heme</name>
        <dbReference type="ChEBI" id="CHEBI:30413"/>
    </cofactor>
</comment>
<evidence type="ECO:0000313" key="10">
    <source>
        <dbReference type="EMBL" id="TGY88185.1"/>
    </source>
</evidence>
<dbReference type="InterPro" id="IPR050196">
    <property type="entry name" value="Cytochrome_P450_Monoox"/>
</dbReference>
<evidence type="ECO:0000256" key="5">
    <source>
        <dbReference type="ARBA" id="ARBA00023004"/>
    </source>
</evidence>
<dbReference type="Proteomes" id="UP000308054">
    <property type="component" value="Unassembled WGS sequence"/>
</dbReference>
<evidence type="ECO:0000256" key="8">
    <source>
        <dbReference type="RuleBase" id="RU000461"/>
    </source>
</evidence>
<evidence type="ECO:0000256" key="6">
    <source>
        <dbReference type="ARBA" id="ARBA00023033"/>
    </source>
</evidence>
<keyword evidence="2 7" id="KW-0349">Heme</keyword>
<feature type="binding site" description="axial binding residue" evidence="7">
    <location>
        <position position="423"/>
    </location>
    <ligand>
        <name>heme</name>
        <dbReference type="ChEBI" id="CHEBI:30413"/>
    </ligand>
    <ligandPart>
        <name>Fe</name>
        <dbReference type="ChEBI" id="CHEBI:18248"/>
    </ligandPart>
</feature>
<sequence length="475" mass="53709">MQPRGQEAAMADIRHAEATGRDRPERRTALFEPVACVPLDRPVSLIETGRLMRENPMSILPEALFRETILTGPYIGKSVHEISGPAEMRSVLQENFHAWRKSPLILRMLRPILGDAILTAHGESWRRQRMSLQPAFLRRRIERFIPIMDEVAAATVERLARAPQPVEVQSVLNDATFSVIEQVLFSDAVEFDRAGVRAAIEVILEETGTMRMSDLVPMPEWMPRIMSLRALRARHVFRKAALAQIRRRRAQGDPGDDLLGLLLKMRDEKTGQKLSDTDIRDTVMTFIAAGHETTAIALTWTLYLVANDGETQERLRAEADGVLDGALTPEAMARLSFTRQVIEEAMRLYPPAPILGRRAVEPTEICGRPVKKGDVVLLAFYALHRHRTLWEHPDHFDPDRFGPDRRPQDRYQFMAFGGGPRACIGASFAMMEAAIFLARFVSRLSFTPVEEADVYPVMQVTLRPRGGMPLRIARR</sequence>
<reference evidence="10 11" key="1">
    <citation type="journal article" date="2017" name="Int. J. Syst. Evol. Microbiol.">
        <title>Marinicauda algicola sp. nov., isolated from a marine red alga Rhodosorus marinus.</title>
        <authorList>
            <person name="Jeong S.E."/>
            <person name="Jeon S.H."/>
            <person name="Chun B.H."/>
            <person name="Kim D.W."/>
            <person name="Jeon C.O."/>
        </authorList>
    </citation>
    <scope>NUCLEOTIDE SEQUENCE [LARGE SCALE GENOMIC DNA]</scope>
    <source>
        <strain evidence="10 11">JCM 31718</strain>
    </source>
</reference>
<dbReference type="InterPro" id="IPR002401">
    <property type="entry name" value="Cyt_P450_E_grp-I"/>
</dbReference>
<dbReference type="Pfam" id="PF00067">
    <property type="entry name" value="p450"/>
    <property type="match status" value="1"/>
</dbReference>
<dbReference type="GO" id="GO:0016705">
    <property type="term" value="F:oxidoreductase activity, acting on paired donors, with incorporation or reduction of molecular oxygen"/>
    <property type="evidence" value="ECO:0007669"/>
    <property type="project" value="InterPro"/>
</dbReference>
<dbReference type="InterPro" id="IPR017972">
    <property type="entry name" value="Cyt_P450_CS"/>
</dbReference>
<dbReference type="EMBL" id="SRXW01000003">
    <property type="protein sequence ID" value="TGY88185.1"/>
    <property type="molecule type" value="Genomic_DNA"/>
</dbReference>
<name>A0A4S2GYE5_9PROT</name>
<proteinExistence type="inferred from homology"/>
<dbReference type="Gene3D" id="1.10.630.10">
    <property type="entry name" value="Cytochrome P450"/>
    <property type="match status" value="1"/>
</dbReference>
<evidence type="ECO:0000256" key="2">
    <source>
        <dbReference type="ARBA" id="ARBA00022617"/>
    </source>
</evidence>
<keyword evidence="6 8" id="KW-0503">Monooxygenase</keyword>
<dbReference type="GO" id="GO:0005506">
    <property type="term" value="F:iron ion binding"/>
    <property type="evidence" value="ECO:0007669"/>
    <property type="project" value="InterPro"/>
</dbReference>
<evidence type="ECO:0000256" key="9">
    <source>
        <dbReference type="SAM" id="MobiDB-lite"/>
    </source>
</evidence>
<dbReference type="SUPFAM" id="SSF48264">
    <property type="entry name" value="Cytochrome P450"/>
    <property type="match status" value="1"/>
</dbReference>
<feature type="region of interest" description="Disordered" evidence="9">
    <location>
        <begin position="1"/>
        <end position="27"/>
    </location>
</feature>
<evidence type="ECO:0000256" key="4">
    <source>
        <dbReference type="ARBA" id="ARBA00023002"/>
    </source>
</evidence>
<dbReference type="PANTHER" id="PTHR24291:SF50">
    <property type="entry name" value="BIFUNCTIONAL ALBAFLAVENONE MONOOXYGENASE_TERPENE SYNTHASE"/>
    <property type="match status" value="1"/>
</dbReference>
<keyword evidence="11" id="KW-1185">Reference proteome</keyword>
<dbReference type="PRINTS" id="PR00385">
    <property type="entry name" value="P450"/>
</dbReference>
<evidence type="ECO:0000313" key="11">
    <source>
        <dbReference type="Proteomes" id="UP000308054"/>
    </source>
</evidence>
<dbReference type="InterPro" id="IPR036396">
    <property type="entry name" value="Cyt_P450_sf"/>
</dbReference>
<evidence type="ECO:0000256" key="1">
    <source>
        <dbReference type="ARBA" id="ARBA00010617"/>
    </source>
</evidence>
<evidence type="ECO:0000256" key="3">
    <source>
        <dbReference type="ARBA" id="ARBA00022723"/>
    </source>
</evidence>
<dbReference type="AlphaFoldDB" id="A0A4S2GYE5"/>
<dbReference type="PRINTS" id="PR00463">
    <property type="entry name" value="EP450I"/>
</dbReference>
<dbReference type="PANTHER" id="PTHR24291">
    <property type="entry name" value="CYTOCHROME P450 FAMILY 4"/>
    <property type="match status" value="1"/>
</dbReference>
<organism evidence="10 11">
    <name type="scientific">Marinicauda algicola</name>
    <dbReference type="NCBI Taxonomy" id="2029849"/>
    <lineage>
        <taxon>Bacteria</taxon>
        <taxon>Pseudomonadati</taxon>
        <taxon>Pseudomonadota</taxon>
        <taxon>Alphaproteobacteria</taxon>
        <taxon>Maricaulales</taxon>
        <taxon>Maricaulaceae</taxon>
        <taxon>Marinicauda</taxon>
    </lineage>
</organism>
<accession>A0A4S2GYE5</accession>
<dbReference type="GO" id="GO:0020037">
    <property type="term" value="F:heme binding"/>
    <property type="evidence" value="ECO:0007669"/>
    <property type="project" value="InterPro"/>
</dbReference>
<keyword evidence="3 7" id="KW-0479">Metal-binding</keyword>
<dbReference type="GO" id="GO:0004497">
    <property type="term" value="F:monooxygenase activity"/>
    <property type="evidence" value="ECO:0007669"/>
    <property type="project" value="UniProtKB-KW"/>
</dbReference>
<keyword evidence="4 8" id="KW-0560">Oxidoreductase</keyword>
<comment type="caution">
    <text evidence="10">The sequence shown here is derived from an EMBL/GenBank/DDBJ whole genome shotgun (WGS) entry which is preliminary data.</text>
</comment>
<keyword evidence="5 7" id="KW-0408">Iron</keyword>
<dbReference type="PROSITE" id="PS00086">
    <property type="entry name" value="CYTOCHROME_P450"/>
    <property type="match status" value="1"/>
</dbReference>
<feature type="compositionally biased region" description="Basic and acidic residues" evidence="9">
    <location>
        <begin position="12"/>
        <end position="27"/>
    </location>
</feature>
<protein>
    <submittedName>
        <fullName evidence="10">Cytochrome P450</fullName>
    </submittedName>
</protein>
<evidence type="ECO:0000256" key="7">
    <source>
        <dbReference type="PIRSR" id="PIRSR602401-1"/>
    </source>
</evidence>